<dbReference type="EMBL" id="BNJQ01000032">
    <property type="protein sequence ID" value="GHP11076.1"/>
    <property type="molecule type" value="Genomic_DNA"/>
</dbReference>
<dbReference type="Proteomes" id="UP000660262">
    <property type="component" value="Unassembled WGS sequence"/>
</dbReference>
<dbReference type="PROSITE" id="PS00411">
    <property type="entry name" value="KINESIN_MOTOR_1"/>
    <property type="match status" value="1"/>
</dbReference>
<dbReference type="InterPro" id="IPR019821">
    <property type="entry name" value="Kinesin_motor_CS"/>
</dbReference>
<dbReference type="InterPro" id="IPR001752">
    <property type="entry name" value="Kinesin_motor_dom"/>
</dbReference>
<dbReference type="InterPro" id="IPR027640">
    <property type="entry name" value="Kinesin-like_fam"/>
</dbReference>
<organism evidence="9 10">
    <name type="scientific">Pycnococcus provasolii</name>
    <dbReference type="NCBI Taxonomy" id="41880"/>
    <lineage>
        <taxon>Eukaryota</taxon>
        <taxon>Viridiplantae</taxon>
        <taxon>Chlorophyta</taxon>
        <taxon>Pseudoscourfieldiophyceae</taxon>
        <taxon>Pseudoscourfieldiales</taxon>
        <taxon>Pycnococcaceae</taxon>
        <taxon>Pycnococcus</taxon>
    </lineage>
</organism>
<dbReference type="PROSITE" id="PS50067">
    <property type="entry name" value="KINESIN_MOTOR_2"/>
    <property type="match status" value="1"/>
</dbReference>
<keyword evidence="2 4" id="KW-0067">ATP-binding</keyword>
<gene>
    <name evidence="9" type="ORF">PPROV_000980600</name>
</gene>
<dbReference type="PANTHER" id="PTHR47972">
    <property type="entry name" value="KINESIN-LIKE PROTEIN KLP-3"/>
    <property type="match status" value="1"/>
</dbReference>
<dbReference type="OrthoDB" id="3176171at2759"/>
<proteinExistence type="inferred from homology"/>
<evidence type="ECO:0000256" key="6">
    <source>
        <dbReference type="SAM" id="Coils"/>
    </source>
</evidence>
<evidence type="ECO:0000313" key="9">
    <source>
        <dbReference type="EMBL" id="GHP11076.1"/>
    </source>
</evidence>
<keyword evidence="10" id="KW-1185">Reference proteome</keyword>
<dbReference type="SMART" id="SM00129">
    <property type="entry name" value="KISc"/>
    <property type="match status" value="1"/>
</dbReference>
<dbReference type="GO" id="GO:0007018">
    <property type="term" value="P:microtubule-based movement"/>
    <property type="evidence" value="ECO:0007669"/>
    <property type="project" value="InterPro"/>
</dbReference>
<feature type="domain" description="Kinesin motor" evidence="8">
    <location>
        <begin position="348"/>
        <end position="688"/>
    </location>
</feature>
<keyword evidence="3 4" id="KW-0505">Motor protein</keyword>
<evidence type="ECO:0000256" key="7">
    <source>
        <dbReference type="SAM" id="MobiDB-lite"/>
    </source>
</evidence>
<dbReference type="SUPFAM" id="SSF52540">
    <property type="entry name" value="P-loop containing nucleoside triphosphate hydrolases"/>
    <property type="match status" value="1"/>
</dbReference>
<dbReference type="GO" id="GO:0005874">
    <property type="term" value="C:microtubule"/>
    <property type="evidence" value="ECO:0007669"/>
    <property type="project" value="UniProtKB-KW"/>
</dbReference>
<evidence type="ECO:0000256" key="1">
    <source>
        <dbReference type="ARBA" id="ARBA00022741"/>
    </source>
</evidence>
<feature type="region of interest" description="Disordered" evidence="7">
    <location>
        <begin position="1"/>
        <end position="27"/>
    </location>
</feature>
<dbReference type="Gene3D" id="3.40.850.10">
    <property type="entry name" value="Kinesin motor domain"/>
    <property type="match status" value="1"/>
</dbReference>
<dbReference type="GO" id="GO:0008017">
    <property type="term" value="F:microtubule binding"/>
    <property type="evidence" value="ECO:0007669"/>
    <property type="project" value="InterPro"/>
</dbReference>
<dbReference type="GO" id="GO:0005524">
    <property type="term" value="F:ATP binding"/>
    <property type="evidence" value="ECO:0007669"/>
    <property type="project" value="UniProtKB-UniRule"/>
</dbReference>
<dbReference type="AlphaFoldDB" id="A0A830HUE2"/>
<keyword evidence="5" id="KW-0493">Microtubule</keyword>
<evidence type="ECO:0000259" key="8">
    <source>
        <dbReference type="PROSITE" id="PS50067"/>
    </source>
</evidence>
<dbReference type="InterPro" id="IPR036961">
    <property type="entry name" value="Kinesin_motor_dom_sf"/>
</dbReference>
<evidence type="ECO:0000256" key="2">
    <source>
        <dbReference type="ARBA" id="ARBA00022840"/>
    </source>
</evidence>
<dbReference type="Pfam" id="PF00225">
    <property type="entry name" value="Kinesin"/>
    <property type="match status" value="1"/>
</dbReference>
<keyword evidence="1 4" id="KW-0547">Nucleotide-binding</keyword>
<feature type="compositionally biased region" description="Gly residues" evidence="7">
    <location>
        <begin position="215"/>
        <end position="224"/>
    </location>
</feature>
<dbReference type="Gene3D" id="3.30.1470.10">
    <property type="entry name" value="Photosystem I PsaD, reaction center subunit II"/>
    <property type="match status" value="1"/>
</dbReference>
<comment type="similarity">
    <text evidence="4 5">Belongs to the TRAFAC class myosin-kinesin ATPase superfamily. Kinesin family.</text>
</comment>
<feature type="compositionally biased region" description="Pro residues" evidence="7">
    <location>
        <begin position="185"/>
        <end position="195"/>
    </location>
</feature>
<feature type="compositionally biased region" description="Low complexity" evidence="7">
    <location>
        <begin position="159"/>
        <end position="172"/>
    </location>
</feature>
<keyword evidence="6" id="KW-0175">Coiled coil</keyword>
<dbReference type="InterPro" id="IPR027417">
    <property type="entry name" value="P-loop_NTPase"/>
</dbReference>
<evidence type="ECO:0000256" key="4">
    <source>
        <dbReference type="PROSITE-ProRule" id="PRU00283"/>
    </source>
</evidence>
<accession>A0A830HUE2</accession>
<evidence type="ECO:0000313" key="10">
    <source>
        <dbReference type="Proteomes" id="UP000660262"/>
    </source>
</evidence>
<name>A0A830HUE2_9CHLO</name>
<dbReference type="GO" id="GO:0003777">
    <property type="term" value="F:microtubule motor activity"/>
    <property type="evidence" value="ECO:0007669"/>
    <property type="project" value="InterPro"/>
</dbReference>
<sequence length="764" mass="82102">MRDKLWRSANSSNAPTMTDGFGRPAARPRQEQVVAMALSLGMDPYAHEHLLYIAEGALTEPLPGSWVRIVEPEGSIHFIDTATGRQSDLHPNAAAFQRQYQERLATAPSAGPGPPPPQLLRRPSSRGGGRGGLDENNFNVRQQLQQQHRAGGMPPPTSSSPVSASANNGSNPYPFPANWGRGAAAPPPPQQPPTRVPSIYPDALYGGRESQESSLGGGYGGYGGDSSASQPRAARVNPSPAVRESNTGESEALREALRRERARIRELVQQVRSLEEANRLARNAARETASAARSQLAANHAELIAQHEAARAAMMQVAMATKEAGRRVEEAIAERRMLNNKLLELKGNIRVFCRIRPLTGPEESEMHALAAPGTTAVPGCASTGSFDCMVHQNGNPGPVRFEMDRVFGSDTTQSDVFEECEPLLHSCLDGYNVCIFAYGQTGSGKTHTMDGPEEDRGITLRAFSLLFGAADKQWSGFKYEFSCSMVEIYNDTLRDLLHEGSAPPPKLEIRQNPKGGAPFVTNLREVSVVAIVDALRVLRRGAMHRKTGKTDMNQHSSRSHLIVRVNVKRTNIMDGTEAISKLSLIDLAGSERLSRTNATGDRLAEAQHINKSLSMLGTCMAALAGGGPSNGGKSKSHVPYRDCKLTHMLADSLGGNSKTLMFVHASPSNASAHETKCSLQFAERVRSVELRSSAAGEGGGGGAKSKMGAAARVARMEKELNAARAELRGRKAQIEQLQTDVRSMERSHLALGATAGGKSLVRGM</sequence>
<evidence type="ECO:0000256" key="5">
    <source>
        <dbReference type="RuleBase" id="RU000394"/>
    </source>
</evidence>
<feature type="region of interest" description="Disordered" evidence="7">
    <location>
        <begin position="106"/>
        <end position="253"/>
    </location>
</feature>
<comment type="caution">
    <text evidence="9">The sequence shown here is derived from an EMBL/GenBank/DDBJ whole genome shotgun (WGS) entry which is preliminary data.</text>
</comment>
<evidence type="ECO:0000256" key="3">
    <source>
        <dbReference type="ARBA" id="ARBA00023175"/>
    </source>
</evidence>
<feature type="coiled-coil region" evidence="6">
    <location>
        <begin position="706"/>
        <end position="747"/>
    </location>
</feature>
<dbReference type="PRINTS" id="PR00380">
    <property type="entry name" value="KINESINHEAVY"/>
</dbReference>
<feature type="binding site" evidence="4">
    <location>
        <begin position="439"/>
        <end position="446"/>
    </location>
    <ligand>
        <name>ATP</name>
        <dbReference type="ChEBI" id="CHEBI:30616"/>
    </ligand>
</feature>
<protein>
    <recommendedName>
        <fullName evidence="5">Kinesin-like protein</fullName>
    </recommendedName>
</protein>
<dbReference type="PANTHER" id="PTHR47972:SF28">
    <property type="entry name" value="KINESIN-LIKE PROTEIN KLP-3"/>
    <property type="match status" value="1"/>
</dbReference>
<reference evidence="9" key="1">
    <citation type="submission" date="2020-10" db="EMBL/GenBank/DDBJ databases">
        <title>Unveiling of a novel bifunctional photoreceptor, Dualchrome1, isolated from a cosmopolitan green alga.</title>
        <authorList>
            <person name="Suzuki S."/>
            <person name="Kawachi M."/>
        </authorList>
    </citation>
    <scope>NUCLEOTIDE SEQUENCE</scope>
    <source>
        <strain evidence="9">NIES 2893</strain>
    </source>
</reference>
<feature type="compositionally biased region" description="Polar residues" evidence="7">
    <location>
        <begin position="136"/>
        <end position="148"/>
    </location>
</feature>